<name>A0A8S3EYF1_9BILA</name>
<sequence>MAVILPLLKRLNTMQKRPFTVMLRRFTVVHFDRPGLVLERIIFFILGSILFLIPRTILSLFSGRILLLVDEEFYDSEGTTHVIKTA</sequence>
<keyword evidence="1" id="KW-0472">Membrane</keyword>
<evidence type="ECO:0000313" key="3">
    <source>
        <dbReference type="Proteomes" id="UP000676336"/>
    </source>
</evidence>
<accession>A0A8S3EYF1</accession>
<comment type="caution">
    <text evidence="2">The sequence shown here is derived from an EMBL/GenBank/DDBJ whole genome shotgun (WGS) entry which is preliminary data.</text>
</comment>
<organism evidence="2 3">
    <name type="scientific">Rotaria magnacalcarata</name>
    <dbReference type="NCBI Taxonomy" id="392030"/>
    <lineage>
        <taxon>Eukaryota</taxon>
        <taxon>Metazoa</taxon>
        <taxon>Spiralia</taxon>
        <taxon>Gnathifera</taxon>
        <taxon>Rotifera</taxon>
        <taxon>Eurotatoria</taxon>
        <taxon>Bdelloidea</taxon>
        <taxon>Philodinida</taxon>
        <taxon>Philodinidae</taxon>
        <taxon>Rotaria</taxon>
    </lineage>
</organism>
<feature type="transmembrane region" description="Helical" evidence="1">
    <location>
        <begin position="41"/>
        <end position="61"/>
    </location>
</feature>
<reference evidence="2" key="1">
    <citation type="submission" date="2021-02" db="EMBL/GenBank/DDBJ databases">
        <authorList>
            <person name="Nowell W R."/>
        </authorList>
    </citation>
    <scope>NUCLEOTIDE SEQUENCE</scope>
</reference>
<keyword evidence="1" id="KW-0812">Transmembrane</keyword>
<gene>
    <name evidence="2" type="ORF">SMN809_LOCUS61264</name>
</gene>
<keyword evidence="1" id="KW-1133">Transmembrane helix</keyword>
<dbReference type="EMBL" id="CAJOBI010244531">
    <property type="protein sequence ID" value="CAF5092074.1"/>
    <property type="molecule type" value="Genomic_DNA"/>
</dbReference>
<protein>
    <submittedName>
        <fullName evidence="2">Uncharacterized protein</fullName>
    </submittedName>
</protein>
<evidence type="ECO:0000313" key="2">
    <source>
        <dbReference type="EMBL" id="CAF5092074.1"/>
    </source>
</evidence>
<dbReference type="Proteomes" id="UP000676336">
    <property type="component" value="Unassembled WGS sequence"/>
</dbReference>
<proteinExistence type="predicted"/>
<evidence type="ECO:0000256" key="1">
    <source>
        <dbReference type="SAM" id="Phobius"/>
    </source>
</evidence>
<dbReference type="AlphaFoldDB" id="A0A8S3EYF1"/>